<dbReference type="InterPro" id="IPR051257">
    <property type="entry name" value="Diverse_CBS-Domain"/>
</dbReference>
<dbReference type="InterPro" id="IPR016842">
    <property type="entry name" value="UCP026546_HTH-CBS"/>
</dbReference>
<dbReference type="Gene3D" id="1.10.10.10">
    <property type="entry name" value="Winged helix-like DNA-binding domain superfamily/Winged helix DNA-binding domain"/>
    <property type="match status" value="1"/>
</dbReference>
<dbReference type="Proteomes" id="UP000001683">
    <property type="component" value="Chromosome"/>
</dbReference>
<dbReference type="STRING" id="457570.Nther_1209"/>
<evidence type="ECO:0000313" key="5">
    <source>
        <dbReference type="Proteomes" id="UP000001683"/>
    </source>
</evidence>
<keyword evidence="1 2" id="KW-0129">CBS domain</keyword>
<dbReference type="FunCoup" id="B2A1Y7">
    <property type="interactions" value="20"/>
</dbReference>
<dbReference type="AlphaFoldDB" id="B2A1Y7"/>
<evidence type="ECO:0000259" key="3">
    <source>
        <dbReference type="PROSITE" id="PS51371"/>
    </source>
</evidence>
<dbReference type="Pfam" id="PF08279">
    <property type="entry name" value="HTH_11"/>
    <property type="match status" value="1"/>
</dbReference>
<dbReference type="PIRSF" id="PIRSF026546">
    <property type="entry name" value="UCP026546_CBS_YqzB"/>
    <property type="match status" value="1"/>
</dbReference>
<dbReference type="InterPro" id="IPR046342">
    <property type="entry name" value="CBS_dom_sf"/>
</dbReference>
<gene>
    <name evidence="4" type="ordered locus">Nther_1209</name>
</gene>
<dbReference type="InterPro" id="IPR036390">
    <property type="entry name" value="WH_DNA-bd_sf"/>
</dbReference>
<feature type="domain" description="CBS" evidence="3">
    <location>
        <begin position="147"/>
        <end position="210"/>
    </location>
</feature>
<dbReference type="HOGENOM" id="CLU_090663_1_0_9"/>
<organism evidence="4 5">
    <name type="scientific">Natranaerobius thermophilus (strain ATCC BAA-1301 / DSM 18059 / JW/NM-WN-LF)</name>
    <dbReference type="NCBI Taxonomy" id="457570"/>
    <lineage>
        <taxon>Bacteria</taxon>
        <taxon>Bacillati</taxon>
        <taxon>Bacillota</taxon>
        <taxon>Clostridia</taxon>
        <taxon>Natranaerobiales</taxon>
        <taxon>Natranaerobiaceae</taxon>
        <taxon>Natranaerobius</taxon>
    </lineage>
</organism>
<dbReference type="KEGG" id="nth:Nther_1209"/>
<keyword evidence="5" id="KW-1185">Reference proteome</keyword>
<dbReference type="RefSeq" id="WP_012447667.1">
    <property type="nucleotide sequence ID" value="NC_010718.1"/>
</dbReference>
<dbReference type="Pfam" id="PF00571">
    <property type="entry name" value="CBS"/>
    <property type="match status" value="2"/>
</dbReference>
<evidence type="ECO:0000256" key="1">
    <source>
        <dbReference type="ARBA" id="ARBA00023122"/>
    </source>
</evidence>
<name>B2A1Y7_NATTJ</name>
<dbReference type="eggNOG" id="COG0517">
    <property type="taxonomic scope" value="Bacteria"/>
</dbReference>
<dbReference type="SUPFAM" id="SSF54631">
    <property type="entry name" value="CBS-domain pair"/>
    <property type="match status" value="1"/>
</dbReference>
<dbReference type="PROSITE" id="PS51371">
    <property type="entry name" value="CBS"/>
    <property type="match status" value="2"/>
</dbReference>
<dbReference type="SUPFAM" id="SSF46785">
    <property type="entry name" value="Winged helix' DNA-binding domain"/>
    <property type="match status" value="1"/>
</dbReference>
<dbReference type="SMART" id="SM00116">
    <property type="entry name" value="CBS"/>
    <property type="match status" value="2"/>
</dbReference>
<dbReference type="InterPro" id="IPR036388">
    <property type="entry name" value="WH-like_DNA-bd_sf"/>
</dbReference>
<dbReference type="PANTHER" id="PTHR43080:SF2">
    <property type="entry name" value="CBS DOMAIN-CONTAINING PROTEIN"/>
    <property type="match status" value="1"/>
</dbReference>
<dbReference type="EMBL" id="CP001034">
    <property type="protein sequence ID" value="ACB84792.1"/>
    <property type="molecule type" value="Genomic_DNA"/>
</dbReference>
<evidence type="ECO:0000313" key="4">
    <source>
        <dbReference type="EMBL" id="ACB84792.1"/>
    </source>
</evidence>
<reference evidence="4 5" key="2">
    <citation type="journal article" date="2011" name="J. Bacteriol.">
        <title>Complete genome sequence of the anaerobic, halophilic alkalithermophile Natranaerobius thermophilus JW/NM-WN-LF.</title>
        <authorList>
            <person name="Zhao B."/>
            <person name="Mesbah N.M."/>
            <person name="Dalin E."/>
            <person name="Goodwin L."/>
            <person name="Nolan M."/>
            <person name="Pitluck S."/>
            <person name="Chertkov O."/>
            <person name="Brettin T.S."/>
            <person name="Han J."/>
            <person name="Larimer F.W."/>
            <person name="Land M.L."/>
            <person name="Hauser L."/>
            <person name="Kyrpides N."/>
            <person name="Wiegel J."/>
        </authorList>
    </citation>
    <scope>NUCLEOTIDE SEQUENCE [LARGE SCALE GENOMIC DNA]</scope>
    <source>
        <strain evidence="5">ATCC BAA-1301 / DSM 18059 / JW/NM-WN-LF</strain>
    </source>
</reference>
<evidence type="ECO:0000256" key="2">
    <source>
        <dbReference type="PROSITE-ProRule" id="PRU00703"/>
    </source>
</evidence>
<sequence>MNIRLSKRQNEIVKIVREKGPISGEEIASYLNLARATLRPDLSFLTMSGLLEARPKVGYYYTGKSIENALGDILKQNKVSDIKGLPVAVSEETSVYDAIVTLFLEDVGTIFVVDENNYLKGVASRKDFLKITLGDNDLGKMPVGIVMTRWPNIVTLRDEDTALSAAKKVEEFQVDCIPVISDDNVEEQAELTGRVSKTHLVKLLAEIDEQR</sequence>
<dbReference type="InParanoid" id="B2A1Y7"/>
<dbReference type="Gene3D" id="3.10.580.10">
    <property type="entry name" value="CBS-domain"/>
    <property type="match status" value="1"/>
</dbReference>
<protein>
    <submittedName>
        <fullName evidence="4">CBS domain containing protein</fullName>
    </submittedName>
</protein>
<dbReference type="PANTHER" id="PTHR43080">
    <property type="entry name" value="CBS DOMAIN-CONTAINING PROTEIN CBSX3, MITOCHONDRIAL"/>
    <property type="match status" value="1"/>
</dbReference>
<reference evidence="4 5" key="1">
    <citation type="submission" date="2008-04" db="EMBL/GenBank/DDBJ databases">
        <title>Complete sequence of chromosome of Natranaerobius thermophilus JW/NM-WN-LF.</title>
        <authorList>
            <consortium name="US DOE Joint Genome Institute"/>
            <person name="Copeland A."/>
            <person name="Lucas S."/>
            <person name="Lapidus A."/>
            <person name="Glavina del Rio T."/>
            <person name="Dalin E."/>
            <person name="Tice H."/>
            <person name="Bruce D."/>
            <person name="Goodwin L."/>
            <person name="Pitluck S."/>
            <person name="Chertkov O."/>
            <person name="Brettin T."/>
            <person name="Detter J.C."/>
            <person name="Han C."/>
            <person name="Kuske C.R."/>
            <person name="Schmutz J."/>
            <person name="Larimer F."/>
            <person name="Land M."/>
            <person name="Hauser L."/>
            <person name="Kyrpides N."/>
            <person name="Lykidis A."/>
            <person name="Mesbah N.M."/>
            <person name="Wiegel J."/>
        </authorList>
    </citation>
    <scope>NUCLEOTIDE SEQUENCE [LARGE SCALE GENOMIC DNA]</scope>
    <source>
        <strain evidence="5">ATCC BAA-1301 / DSM 18059 / JW/NM-WN-LF</strain>
    </source>
</reference>
<dbReference type="eggNOG" id="COG1349">
    <property type="taxonomic scope" value="Bacteria"/>
</dbReference>
<proteinExistence type="predicted"/>
<dbReference type="CDD" id="cd04617">
    <property type="entry name" value="CBS_pair_CcpN"/>
    <property type="match status" value="1"/>
</dbReference>
<feature type="domain" description="CBS" evidence="3">
    <location>
        <begin position="81"/>
        <end position="138"/>
    </location>
</feature>
<dbReference type="InterPro" id="IPR013196">
    <property type="entry name" value="HTH_11"/>
</dbReference>
<dbReference type="InterPro" id="IPR000644">
    <property type="entry name" value="CBS_dom"/>
</dbReference>
<accession>B2A1Y7</accession>